<proteinExistence type="predicted"/>
<dbReference type="EMBL" id="JAAQPH010000005">
    <property type="protein sequence ID" value="NIA68667.1"/>
    <property type="molecule type" value="Genomic_DNA"/>
</dbReference>
<evidence type="ECO:0000313" key="1">
    <source>
        <dbReference type="EMBL" id="NIA68667.1"/>
    </source>
</evidence>
<gene>
    <name evidence="1" type="ORF">HBA54_08690</name>
</gene>
<keyword evidence="2" id="KW-1185">Reference proteome</keyword>
<dbReference type="AlphaFoldDB" id="A0A967C8G2"/>
<comment type="caution">
    <text evidence="1">The sequence shown here is derived from an EMBL/GenBank/DDBJ whole genome shotgun (WGS) entry which is preliminary data.</text>
</comment>
<dbReference type="Proteomes" id="UP000761264">
    <property type="component" value="Unassembled WGS sequence"/>
</dbReference>
<organism evidence="1 2">
    <name type="scientific">Pelagibius litoralis</name>
    <dbReference type="NCBI Taxonomy" id="374515"/>
    <lineage>
        <taxon>Bacteria</taxon>
        <taxon>Pseudomonadati</taxon>
        <taxon>Pseudomonadota</taxon>
        <taxon>Alphaproteobacteria</taxon>
        <taxon>Rhodospirillales</taxon>
        <taxon>Rhodovibrionaceae</taxon>
        <taxon>Pelagibius</taxon>
    </lineage>
</organism>
<accession>A0A967C8G2</accession>
<dbReference type="RefSeq" id="WP_167223483.1">
    <property type="nucleotide sequence ID" value="NZ_JAAQPH010000005.1"/>
</dbReference>
<sequence>MPADRLFSEIQFIGAINEIAERNAIRIEVSSDFDAFRNLRRKQTERPPLSPIFDPAVSDLGSKNAFWIKGSNSKGEVIHTQSVRLNDLTGCSLAEHLHQRRAAYAPPGITVDIDQSSFGSAPASQIITGDVCYHGELWLKGGNNGLRGGGLTSTLPRLALALALLEWSPDYIFGLVHPLAACKGLAAREGYMHLAPGGILWQQQDSTEVFEEWLVWMSREDIQHVMRFSPLSLYEKLEKKGKARRVLDERVAVAA</sequence>
<protein>
    <submittedName>
        <fullName evidence="1">Uncharacterized protein</fullName>
    </submittedName>
</protein>
<evidence type="ECO:0000313" key="2">
    <source>
        <dbReference type="Proteomes" id="UP000761264"/>
    </source>
</evidence>
<name>A0A967C8G2_9PROT</name>
<reference evidence="1" key="1">
    <citation type="submission" date="2020-03" db="EMBL/GenBank/DDBJ databases">
        <title>Genome of Pelagibius litoralis DSM 21314T.</title>
        <authorList>
            <person name="Wang G."/>
        </authorList>
    </citation>
    <scope>NUCLEOTIDE SEQUENCE</scope>
    <source>
        <strain evidence="1">DSM 21314</strain>
    </source>
</reference>